<keyword evidence="2" id="KW-1185">Reference proteome</keyword>
<accession>A0ABS6EBU3</accession>
<protein>
    <submittedName>
        <fullName evidence="1">Uncharacterized protein</fullName>
    </submittedName>
</protein>
<evidence type="ECO:0000313" key="1">
    <source>
        <dbReference type="EMBL" id="MBU5440400.1"/>
    </source>
</evidence>
<name>A0ABS6EBU3_9FIRM</name>
<evidence type="ECO:0000313" key="2">
    <source>
        <dbReference type="Proteomes" id="UP000749471"/>
    </source>
</evidence>
<sequence length="60" mass="7148">MFKQTKVSSEIKKSNSIYWYRTNDTDYVLTNYWIIKTDLKKSENRKILCALVERFGLIPG</sequence>
<dbReference type="EMBL" id="JAHLPM010000042">
    <property type="protein sequence ID" value="MBU5440400.1"/>
    <property type="molecule type" value="Genomic_DNA"/>
</dbReference>
<comment type="caution">
    <text evidence="1">The sequence shown here is derived from an EMBL/GenBank/DDBJ whole genome shotgun (WGS) entry which is preliminary data.</text>
</comment>
<dbReference type="Proteomes" id="UP000749471">
    <property type="component" value="Unassembled WGS sequence"/>
</dbReference>
<reference evidence="1 2" key="1">
    <citation type="submission" date="2021-06" db="EMBL/GenBank/DDBJ databases">
        <authorList>
            <person name="Sun Q."/>
            <person name="Li D."/>
        </authorList>
    </citation>
    <scope>NUCLEOTIDE SEQUENCE [LARGE SCALE GENOMIC DNA]</scope>
    <source>
        <strain evidence="1 2">MSJ-40</strain>
    </source>
</reference>
<organism evidence="1 2">
    <name type="scientific">Tissierella simiarum</name>
    <dbReference type="NCBI Taxonomy" id="2841534"/>
    <lineage>
        <taxon>Bacteria</taxon>
        <taxon>Bacillati</taxon>
        <taxon>Bacillota</taxon>
        <taxon>Tissierellia</taxon>
        <taxon>Tissierellales</taxon>
        <taxon>Tissierellaceae</taxon>
        <taxon>Tissierella</taxon>
    </lineage>
</organism>
<gene>
    <name evidence="1" type="ORF">KQI42_20615</name>
</gene>
<dbReference type="RefSeq" id="WP_216522706.1">
    <property type="nucleotide sequence ID" value="NZ_JAHLPM010000042.1"/>
</dbReference>
<proteinExistence type="predicted"/>